<comment type="similarity">
    <text evidence="3">Belongs to the DPH1/DPH2 family. DPH2 subfamily.</text>
</comment>
<dbReference type="AlphaFoldDB" id="A0ABD3R3C9"/>
<comment type="pathway">
    <text evidence="2">Protein modification; peptidyl-diphthamide biosynthesis.</text>
</comment>
<dbReference type="GO" id="GO:0051536">
    <property type="term" value="F:iron-sulfur cluster binding"/>
    <property type="evidence" value="ECO:0007669"/>
    <property type="project" value="UniProtKB-KW"/>
</dbReference>
<gene>
    <name evidence="7" type="ORF">ACHAXA_006642</name>
</gene>
<dbReference type="PANTHER" id="PTHR10762">
    <property type="entry name" value="DIPHTHAMIDE BIOSYNTHESIS PROTEIN"/>
    <property type="match status" value="1"/>
</dbReference>
<proteinExistence type="inferred from homology"/>
<keyword evidence="6" id="KW-0411">Iron-sulfur</keyword>
<evidence type="ECO:0000256" key="3">
    <source>
        <dbReference type="ARBA" id="ARBA00006179"/>
    </source>
</evidence>
<dbReference type="GO" id="GO:0046872">
    <property type="term" value="F:metal ion binding"/>
    <property type="evidence" value="ECO:0007669"/>
    <property type="project" value="UniProtKB-KW"/>
</dbReference>
<sequence length="780" mass="86596">MSPPRIMFDDGSRIMQDASNQSKNLAVGLHRDDQRILNPSARGSVPVQVYYEIARVAKDVVEKLDWSDFTSRGQLLRLISLSRRGDGEPGDGTDDDKVTNYGNEQDDDGFLCRVALQFPDDLLPDAPIVSWLMEDAIAIAYKEKLTKSSFNAKTITSTVKRFSQIALDDSTDTELLIENHLSHRNPLVFILGDASPSCCPDEVSANHLNANVIVHYGYACLAPTESVPVVYSFGVSLVAHDGSKSDDITVWRECAQLVSREYNGEFEEEEAFLAQSIGTENHTRHHRKLLLLYEVKYHHAMNSLKLEFEKASEQYQVVVGSIPKQQLTISRLESRKGGVCCSEGDCGTCGCASYASTTKTATDALLPLSRQGLSMSQCEERSSQCCRAKDISSCSAKHSAVNGGMPHTITNKTEMADQQHDLDKRYIPRTIGGLEIPEDLDLSQCTLLYIGDDMDIDSRDGNECTRLLLILLRCNAPDGPKFIYSYSPMRCHLNTDVLNSPMSLTNVTAPSTVLSRLLRRRYFLLNKAKLATTIAILIGTSSKSYSFRRLLSLTRQRIQSTGRTAYTFSVGKLSTAGHKLSNFAEIDCYVLIACGESVAKFWKMEREEMSVPVLTPLELDVALGFREWDGRYSCDFGDLIRWNVADGIVMKDDGHHGGVDDNVSHCNNDELLGLKNSEQRKDEECHNSSDDDEPFFSIISGKYEQSNAFNTSKQNARMSHSSINLEVLPGQGKLIEYRSEAAEFLKKREYRGLEAKVGETVVKAAVLGMAGIASDYGENV</sequence>
<evidence type="ECO:0000256" key="5">
    <source>
        <dbReference type="ARBA" id="ARBA00023004"/>
    </source>
</evidence>
<dbReference type="Gene3D" id="3.40.50.11840">
    <property type="entry name" value="Diphthamide synthesis DPH1/DPH2 domain 1"/>
    <property type="match status" value="1"/>
</dbReference>
<evidence type="ECO:0000256" key="6">
    <source>
        <dbReference type="ARBA" id="ARBA00023014"/>
    </source>
</evidence>
<keyword evidence="5" id="KW-0408">Iron</keyword>
<accession>A0ABD3R3C9</accession>
<dbReference type="FunFam" id="3.40.50.11860:FF:000001">
    <property type="entry name" value="2-(3-amino-3-carboxypropyl)histidine synthase subunit 2"/>
    <property type="match status" value="1"/>
</dbReference>
<evidence type="ECO:0000256" key="4">
    <source>
        <dbReference type="ARBA" id="ARBA00022723"/>
    </source>
</evidence>
<dbReference type="PANTHER" id="PTHR10762:SF2">
    <property type="entry name" value="2-(3-AMINO-3-CARBOXYPROPYL)HISTIDINE SYNTHASE SUBUNIT 2"/>
    <property type="match status" value="1"/>
</dbReference>
<protein>
    <recommendedName>
        <fullName evidence="9">2-(3-amino-3-carboxypropyl)histidine synthase subunit 2</fullName>
    </recommendedName>
</protein>
<dbReference type="InterPro" id="IPR016435">
    <property type="entry name" value="DPH1/DPH2"/>
</dbReference>
<dbReference type="Gene3D" id="3.40.50.11860">
    <property type="entry name" value="Diphthamide synthesis DPH1/DPH2 domain 3"/>
    <property type="match status" value="1"/>
</dbReference>
<organism evidence="7 8">
    <name type="scientific">Cyclostephanos tholiformis</name>
    <dbReference type="NCBI Taxonomy" id="382380"/>
    <lineage>
        <taxon>Eukaryota</taxon>
        <taxon>Sar</taxon>
        <taxon>Stramenopiles</taxon>
        <taxon>Ochrophyta</taxon>
        <taxon>Bacillariophyta</taxon>
        <taxon>Coscinodiscophyceae</taxon>
        <taxon>Thalassiosirophycidae</taxon>
        <taxon>Stephanodiscales</taxon>
        <taxon>Stephanodiscaceae</taxon>
        <taxon>Cyclostephanos</taxon>
    </lineage>
</organism>
<dbReference type="Proteomes" id="UP001530377">
    <property type="component" value="Unassembled WGS sequence"/>
</dbReference>
<keyword evidence="8" id="KW-1185">Reference proteome</keyword>
<dbReference type="InterPro" id="IPR042263">
    <property type="entry name" value="DPH1/DPH2_1"/>
</dbReference>
<dbReference type="InterPro" id="IPR042265">
    <property type="entry name" value="DPH1/DPH2_3"/>
</dbReference>
<evidence type="ECO:0008006" key="9">
    <source>
        <dbReference type="Google" id="ProtNLM"/>
    </source>
</evidence>
<name>A0ABD3R3C9_9STRA</name>
<keyword evidence="4" id="KW-0479">Metal-binding</keyword>
<dbReference type="NCBIfam" id="TIGR00322">
    <property type="entry name" value="diphth2_R"/>
    <property type="match status" value="2"/>
</dbReference>
<dbReference type="SFLD" id="SFLDS00032">
    <property type="entry name" value="Radical_SAM_3-amino-3-carboxyp"/>
    <property type="match status" value="1"/>
</dbReference>
<comment type="caution">
    <text evidence="7">The sequence shown here is derived from an EMBL/GenBank/DDBJ whole genome shotgun (WGS) entry which is preliminary data.</text>
</comment>
<evidence type="ECO:0000313" key="8">
    <source>
        <dbReference type="Proteomes" id="UP001530377"/>
    </source>
</evidence>
<evidence type="ECO:0000256" key="1">
    <source>
        <dbReference type="ARBA" id="ARBA00001966"/>
    </source>
</evidence>
<dbReference type="Pfam" id="PF01866">
    <property type="entry name" value="Diphthamide_syn"/>
    <property type="match status" value="2"/>
</dbReference>
<comment type="cofactor">
    <cofactor evidence="1">
        <name>[4Fe-4S] cluster</name>
        <dbReference type="ChEBI" id="CHEBI:49883"/>
    </cofactor>
</comment>
<reference evidence="7 8" key="1">
    <citation type="submission" date="2024-10" db="EMBL/GenBank/DDBJ databases">
        <title>Updated reference genomes for cyclostephanoid diatoms.</title>
        <authorList>
            <person name="Roberts W.R."/>
            <person name="Alverson A.J."/>
        </authorList>
    </citation>
    <scope>NUCLEOTIDE SEQUENCE [LARGE SCALE GENOMIC DNA]</scope>
    <source>
        <strain evidence="7 8">AJA228-03</strain>
    </source>
</reference>
<dbReference type="EMBL" id="JALLPB020000702">
    <property type="protein sequence ID" value="KAL3806927.1"/>
    <property type="molecule type" value="Genomic_DNA"/>
</dbReference>
<evidence type="ECO:0000313" key="7">
    <source>
        <dbReference type="EMBL" id="KAL3806927.1"/>
    </source>
</evidence>
<evidence type="ECO:0000256" key="2">
    <source>
        <dbReference type="ARBA" id="ARBA00005156"/>
    </source>
</evidence>